<keyword evidence="1" id="KW-0732">Signal</keyword>
<comment type="caution">
    <text evidence="2">The sequence shown here is derived from an EMBL/GenBank/DDBJ whole genome shotgun (WGS) entry which is preliminary data.</text>
</comment>
<evidence type="ECO:0000313" key="4">
    <source>
        <dbReference type="Proteomes" id="UP000663855"/>
    </source>
</evidence>
<dbReference type="PANTHER" id="PTHR38075">
    <property type="entry name" value="DUF4139 DOMAIN-CONTAINING PROTEIN"/>
    <property type="match status" value="1"/>
</dbReference>
<sequence>MMISVWLVLLYTHITSANINNVSYTIRIYSNLAEIIRPLDKLPLEFADDDWNHIRSDSITLFGENVNIKLQTITEQKKALNGTEVYIRSPISSDAAIKLIKGILIDEVNNLVKIHDESIVGQQALFITVPYNQIYYLEEPTKPKHYVNFTYTASDSNLFVSYLQSNLNWRTQYQLNLNHNESDLIAMANIRNDARSSVFIDQAELICGDINLQIHQIQYDRSFRKYRSGSESHNQQQANSMQTVFADAISPVIVEQGKELAGLYVFSIEQPFMINGKANYLLPMFHPQVAVERFGLISKTFSTMPMHGKAQRSYRLRSDRYLSHGNCIIREYDRVVGEISLPNLAANDKYEFSIGEDANIIYKENSVLISLSTFNETESMMKDSLEKNLPLGTAITRARYIYTIHLQVKNFKTHEVQIEYEQKGFHSYNTIKLITVDNDQFIQDGSSIKSNTTLQANTTENYIYTVELIR</sequence>
<protein>
    <recommendedName>
        <fullName evidence="5">DUF4139 domain-containing protein</fullName>
    </recommendedName>
</protein>
<dbReference type="Proteomes" id="UP000663855">
    <property type="component" value="Unassembled WGS sequence"/>
</dbReference>
<organism evidence="2 4">
    <name type="scientific">Rotaria magnacalcarata</name>
    <dbReference type="NCBI Taxonomy" id="392030"/>
    <lineage>
        <taxon>Eukaryota</taxon>
        <taxon>Metazoa</taxon>
        <taxon>Spiralia</taxon>
        <taxon>Gnathifera</taxon>
        <taxon>Rotifera</taxon>
        <taxon>Eurotatoria</taxon>
        <taxon>Bdelloidea</taxon>
        <taxon>Philodinida</taxon>
        <taxon>Philodinidae</taxon>
        <taxon>Rotaria</taxon>
    </lineage>
</organism>
<evidence type="ECO:0000313" key="3">
    <source>
        <dbReference type="EMBL" id="CAF4010232.1"/>
    </source>
</evidence>
<accession>A0A814G5X8</accession>
<evidence type="ECO:0000256" key="1">
    <source>
        <dbReference type="SAM" id="SignalP"/>
    </source>
</evidence>
<proteinExistence type="predicted"/>
<feature type="chain" id="PRO_5036224461" description="DUF4139 domain-containing protein" evidence="1">
    <location>
        <begin position="18"/>
        <end position="470"/>
    </location>
</feature>
<evidence type="ECO:0000313" key="2">
    <source>
        <dbReference type="EMBL" id="CAF0990457.1"/>
    </source>
</evidence>
<reference evidence="2" key="1">
    <citation type="submission" date="2021-02" db="EMBL/GenBank/DDBJ databases">
        <authorList>
            <person name="Nowell W R."/>
        </authorList>
    </citation>
    <scope>NUCLEOTIDE SEQUENCE</scope>
</reference>
<dbReference type="EMBL" id="CAJNOV010000118">
    <property type="protein sequence ID" value="CAF0990457.1"/>
    <property type="molecule type" value="Genomic_DNA"/>
</dbReference>
<feature type="signal peptide" evidence="1">
    <location>
        <begin position="1"/>
        <end position="17"/>
    </location>
</feature>
<dbReference type="PANTHER" id="PTHR38075:SF1">
    <property type="entry name" value="DUF4139 DOMAIN-CONTAINING PROTEIN"/>
    <property type="match status" value="1"/>
</dbReference>
<dbReference type="Proteomes" id="UP000681967">
    <property type="component" value="Unassembled WGS sequence"/>
</dbReference>
<dbReference type="AlphaFoldDB" id="A0A814G5X8"/>
<dbReference type="EMBL" id="CAJOBH010005002">
    <property type="protein sequence ID" value="CAF4010232.1"/>
    <property type="molecule type" value="Genomic_DNA"/>
</dbReference>
<evidence type="ECO:0008006" key="5">
    <source>
        <dbReference type="Google" id="ProtNLM"/>
    </source>
</evidence>
<name>A0A814G5X8_9BILA</name>
<gene>
    <name evidence="3" type="ORF">BYL167_LOCUS14182</name>
    <name evidence="2" type="ORF">CJN711_LOCUS1829</name>
</gene>